<keyword evidence="13" id="KW-0653">Protein transport</keyword>
<dbReference type="InterPro" id="IPR046457">
    <property type="entry name" value="PMI_typeI_cat"/>
</dbReference>
<dbReference type="Proteomes" id="UP001175271">
    <property type="component" value="Unassembled WGS sequence"/>
</dbReference>
<keyword evidence="21" id="KW-0812">Transmembrane</keyword>
<evidence type="ECO:0000256" key="20">
    <source>
        <dbReference type="SAM" id="MobiDB-lite"/>
    </source>
</evidence>
<evidence type="ECO:0000256" key="18">
    <source>
        <dbReference type="PROSITE-ProRule" id="PRU00561"/>
    </source>
</evidence>
<dbReference type="InterPro" id="IPR018050">
    <property type="entry name" value="Pmannose_isomerase-type1_CS"/>
</dbReference>
<feature type="repeat" description="ARM" evidence="17">
    <location>
        <begin position="554"/>
        <end position="596"/>
    </location>
</feature>
<dbReference type="SUPFAM" id="SSF51182">
    <property type="entry name" value="RmlC-like cupins"/>
    <property type="match status" value="1"/>
</dbReference>
<proteinExistence type="inferred from homology"/>
<dbReference type="GO" id="GO:0005975">
    <property type="term" value="P:carbohydrate metabolic process"/>
    <property type="evidence" value="ECO:0007669"/>
    <property type="project" value="InterPro"/>
</dbReference>
<dbReference type="Gene3D" id="1.20.5.690">
    <property type="entry name" value="Importin-alpha, importin-beta-binding domain"/>
    <property type="match status" value="1"/>
</dbReference>
<keyword evidence="8 18" id="KW-0813">Transport</keyword>
<evidence type="ECO:0000256" key="7">
    <source>
        <dbReference type="ARBA" id="ARBA00011956"/>
    </source>
</evidence>
<evidence type="ECO:0000256" key="5">
    <source>
        <dbReference type="ARBA" id="ARBA00010394"/>
    </source>
</evidence>
<feature type="transmembrane region" description="Helical" evidence="21">
    <location>
        <begin position="28"/>
        <end position="53"/>
    </location>
</feature>
<dbReference type="Pfam" id="PF16186">
    <property type="entry name" value="Arm_3"/>
    <property type="match status" value="1"/>
</dbReference>
<dbReference type="PROSITE" id="PS51050">
    <property type="entry name" value="ZF_CW"/>
    <property type="match status" value="1"/>
</dbReference>
<evidence type="ECO:0000256" key="1">
    <source>
        <dbReference type="ARBA" id="ARBA00000757"/>
    </source>
</evidence>
<dbReference type="InterPro" id="IPR007526">
    <property type="entry name" value="SWIRM"/>
</dbReference>
<evidence type="ECO:0000256" key="9">
    <source>
        <dbReference type="ARBA" id="ARBA00022723"/>
    </source>
</evidence>
<dbReference type="InterPro" id="IPR016305">
    <property type="entry name" value="Mannose-6-P_Isomerase"/>
</dbReference>
<feature type="compositionally biased region" description="Acidic residues" evidence="20">
    <location>
        <begin position="767"/>
        <end position="776"/>
    </location>
</feature>
<evidence type="ECO:0000256" key="11">
    <source>
        <dbReference type="ARBA" id="ARBA00022771"/>
    </source>
</evidence>
<keyword evidence="11" id="KW-0863">Zinc-finger</keyword>
<comment type="subcellular location">
    <subcellularLocation>
        <location evidence="3">Nucleus</location>
    </subcellularLocation>
</comment>
<keyword evidence="21" id="KW-1133">Transmembrane helix</keyword>
<evidence type="ECO:0000259" key="24">
    <source>
        <dbReference type="PROSITE" id="PS51214"/>
    </source>
</evidence>
<evidence type="ECO:0000256" key="10">
    <source>
        <dbReference type="ARBA" id="ARBA00022737"/>
    </source>
</evidence>
<dbReference type="Pfam" id="PF20511">
    <property type="entry name" value="PMI_typeI_cat"/>
    <property type="match status" value="1"/>
</dbReference>
<dbReference type="InterPro" id="IPR014710">
    <property type="entry name" value="RmlC-like_jellyroll"/>
</dbReference>
<reference evidence="25" key="1">
    <citation type="submission" date="2023-06" db="EMBL/GenBank/DDBJ databases">
        <title>Genomic analysis of the entomopathogenic nematode Steinernema hermaphroditum.</title>
        <authorList>
            <person name="Schwarz E.M."/>
            <person name="Heppert J.K."/>
            <person name="Baniya A."/>
            <person name="Schwartz H.T."/>
            <person name="Tan C.-H."/>
            <person name="Antoshechkin I."/>
            <person name="Sternberg P.W."/>
            <person name="Goodrich-Blair H."/>
            <person name="Dillman A.R."/>
        </authorList>
    </citation>
    <scope>NUCLEOTIDE SEQUENCE</scope>
    <source>
        <strain evidence="25">PS9179</strain>
        <tissue evidence="25">Whole animal</tissue>
    </source>
</reference>
<dbReference type="SUPFAM" id="SSF54373">
    <property type="entry name" value="FAD-linked reductases, C-terminal domain"/>
    <property type="match status" value="1"/>
</dbReference>
<dbReference type="GO" id="GO:0006607">
    <property type="term" value="P:NLS-bearing protein import into nucleus"/>
    <property type="evidence" value="ECO:0007669"/>
    <property type="project" value="UniProtKB-ARBA"/>
</dbReference>
<feature type="compositionally biased region" description="Low complexity" evidence="20">
    <location>
        <begin position="744"/>
        <end position="760"/>
    </location>
</feature>
<feature type="domain" description="CW-type" evidence="23">
    <location>
        <begin position="900"/>
        <end position="962"/>
    </location>
</feature>
<feature type="compositionally biased region" description="Basic and acidic residues" evidence="20">
    <location>
        <begin position="804"/>
        <end position="821"/>
    </location>
</feature>
<dbReference type="Pfam" id="PF01749">
    <property type="entry name" value="IBB"/>
    <property type="match status" value="1"/>
</dbReference>
<dbReference type="GO" id="GO:0008270">
    <property type="term" value="F:zinc ion binding"/>
    <property type="evidence" value="ECO:0007669"/>
    <property type="project" value="UniProtKB-KW"/>
</dbReference>
<comment type="similarity">
    <text evidence="6">Belongs to the mannose-6-phosphate isomerase type 1 family.</text>
</comment>
<evidence type="ECO:0000256" key="17">
    <source>
        <dbReference type="PROSITE-ProRule" id="PRU00259"/>
    </source>
</evidence>
<dbReference type="InterPro" id="IPR011124">
    <property type="entry name" value="Znf_CW"/>
</dbReference>
<dbReference type="InterPro" id="IPR032413">
    <property type="entry name" value="Arm_3"/>
</dbReference>
<dbReference type="CDD" id="cd07011">
    <property type="entry name" value="cupin_PMI_type_I_N"/>
    <property type="match status" value="1"/>
</dbReference>
<dbReference type="Gene3D" id="3.50.50.60">
    <property type="entry name" value="FAD/NAD(P)-binding domain"/>
    <property type="match status" value="1"/>
</dbReference>
<evidence type="ECO:0000256" key="8">
    <source>
        <dbReference type="ARBA" id="ARBA00022448"/>
    </source>
</evidence>
<organism evidence="25 26">
    <name type="scientific">Steinernema hermaphroditum</name>
    <dbReference type="NCBI Taxonomy" id="289476"/>
    <lineage>
        <taxon>Eukaryota</taxon>
        <taxon>Metazoa</taxon>
        <taxon>Ecdysozoa</taxon>
        <taxon>Nematoda</taxon>
        <taxon>Chromadorea</taxon>
        <taxon>Rhabditida</taxon>
        <taxon>Tylenchina</taxon>
        <taxon>Panagrolaimomorpha</taxon>
        <taxon>Strongyloidoidea</taxon>
        <taxon>Steinernematidae</taxon>
        <taxon>Steinernema</taxon>
    </lineage>
</organism>
<feature type="repeat" description="ARM" evidence="17">
    <location>
        <begin position="385"/>
        <end position="412"/>
    </location>
</feature>
<dbReference type="InterPro" id="IPR036975">
    <property type="entry name" value="Importin-a_IBB_sf"/>
</dbReference>
<feature type="repeat" description="ARM" evidence="17">
    <location>
        <begin position="512"/>
        <end position="554"/>
    </location>
</feature>
<protein>
    <recommendedName>
        <fullName evidence="7">mannose-6-phosphate isomerase</fullName>
        <ecNumber evidence="7">5.3.1.8</ecNumber>
    </recommendedName>
    <alternativeName>
        <fullName evidence="15">Phosphohexomutase</fullName>
    </alternativeName>
    <alternativeName>
        <fullName evidence="16">Phosphomannose isomerase</fullName>
    </alternativeName>
</protein>
<dbReference type="InterPro" id="IPR036188">
    <property type="entry name" value="FAD/NAD-bd_sf"/>
</dbReference>
<evidence type="ECO:0000256" key="16">
    <source>
        <dbReference type="ARBA" id="ARBA00030762"/>
    </source>
</evidence>
<keyword evidence="14" id="KW-0413">Isomerase</keyword>
<comment type="similarity">
    <text evidence="5">Belongs to the importin alpha family.</text>
</comment>
<dbReference type="InterPro" id="IPR011051">
    <property type="entry name" value="RmlC_Cupin_sf"/>
</dbReference>
<keyword evidence="26" id="KW-1185">Reference proteome</keyword>
<feature type="compositionally biased region" description="Polar residues" evidence="20">
    <location>
        <begin position="278"/>
        <end position="289"/>
    </location>
</feature>
<dbReference type="GO" id="GO:0004476">
    <property type="term" value="F:mannose-6-phosphate isomerase activity"/>
    <property type="evidence" value="ECO:0007669"/>
    <property type="project" value="UniProtKB-EC"/>
</dbReference>
<feature type="domain" description="IBB" evidence="24">
    <location>
        <begin position="220"/>
        <end position="283"/>
    </location>
</feature>
<dbReference type="Gene3D" id="2.60.120.10">
    <property type="entry name" value="Jelly Rolls"/>
    <property type="match status" value="2"/>
</dbReference>
<dbReference type="Gene3D" id="1.10.10.10">
    <property type="entry name" value="Winged helix-like DNA-binding domain superfamily/Winged helix DNA-binding domain"/>
    <property type="match status" value="1"/>
</dbReference>
<dbReference type="EC" id="5.3.1.8" evidence="7"/>
<evidence type="ECO:0000313" key="26">
    <source>
        <dbReference type="Proteomes" id="UP001175271"/>
    </source>
</evidence>
<feature type="region of interest" description="Disordered" evidence="20">
    <location>
        <begin position="269"/>
        <end position="299"/>
    </location>
</feature>
<dbReference type="PROSITE" id="PS51214">
    <property type="entry name" value="IBB"/>
    <property type="match status" value="1"/>
</dbReference>
<dbReference type="Gene3D" id="1.10.441.10">
    <property type="entry name" value="Phosphomannose Isomerase, domain 2"/>
    <property type="match status" value="1"/>
</dbReference>
<dbReference type="PROSITE" id="PS50934">
    <property type="entry name" value="SWIRM"/>
    <property type="match status" value="1"/>
</dbReference>
<keyword evidence="12" id="KW-0862">Zinc</keyword>
<comment type="catalytic activity">
    <reaction evidence="1">
        <text>D-mannose 6-phosphate = D-fructose 6-phosphate</text>
        <dbReference type="Rhea" id="RHEA:12356"/>
        <dbReference type="ChEBI" id="CHEBI:58735"/>
        <dbReference type="ChEBI" id="CHEBI:61527"/>
        <dbReference type="EC" id="5.3.1.8"/>
    </reaction>
</comment>
<evidence type="ECO:0000256" key="15">
    <source>
        <dbReference type="ARBA" id="ARBA00029741"/>
    </source>
</evidence>
<evidence type="ECO:0000259" key="22">
    <source>
        <dbReference type="PROSITE" id="PS50934"/>
    </source>
</evidence>
<feature type="region of interest" description="Disordered" evidence="20">
    <location>
        <begin position="715"/>
        <end position="828"/>
    </location>
</feature>
<dbReference type="Gene3D" id="3.90.660.10">
    <property type="match status" value="1"/>
</dbReference>
<comment type="pathway">
    <text evidence="4 19">Nucleotide-sugar biosynthesis; GDP-alpha-D-mannose biosynthesis; alpha-D-mannose 1-phosphate from D-fructose 6-phosphate: step 1/2.</text>
</comment>
<evidence type="ECO:0000256" key="4">
    <source>
        <dbReference type="ARBA" id="ARBA00004666"/>
    </source>
</evidence>
<dbReference type="PROSITE" id="PS00966">
    <property type="entry name" value="PMI_I_2"/>
    <property type="match status" value="1"/>
</dbReference>
<sequence length="1964" mass="219586">MFRASRSHSHRSRTERVLRFALRRKPCVYLVFIELALIVILLGSLFLLSYYVISNLHNEQSLLVKEDEILKRYEMLDHKTCPLSTRKEVNYANCVRGCGSTAQVLRHYRNDNSKCLEFVDSTSCSDREECVPAMNITQCHGKNGVPMPKHWKKHEDVYAPRIDLKDYNNTVLQSQEIIMRCPICRALTRFFKTKEGERCRRKLTTVKEGWPIEFATCDNYEYTDDPNCFTMSSSDRQTLYKNQGKDSETLRKNRVDNIVSIRKDKREETLSKRRNIPNLDSLSDDASTSGQGGIGPFDENTLRNIVGQATSGDPEQQMAAVTQARKLLSSDKNPPIDDLINSGILPILVDCLSSENVNLQFEAAWALTNIASGTSEQTRAVVQAGAVPKFMDLLSSGNMNVCEQAVWALGNIIGDGAHFRDYCIQLGIVQPLLKFITPDIPIGFLRNVTWVLVNVCRSKDPPPPANIVKTILPALAVLIHHEDSSILVDTVWALSYLTDGGNVQIQMVIESNVVPTLIPLLGHPEVKVQTAALRAVGNIVTGTDEQTQLVLDCGALQQMPALLTHIKEKINKEAVWFLSNITAGNQDQVQAVIDAGLIPMIIHLLDKGEFQTQKEAAWAVSNVTISGRPEQVEYMVQQGVIEPFCNLLTIRDAQIIQVVLDGINNILKMAGNQADNVCTKIEECGGLDKIEHLQNHDNEEIYKLAYEIIDNFFSGDDEDENGQPDYLYNASDQNAMDDEKRSSSDSLPELEPEGLMGEFEYSCSEQRDEDVPEEDAVDRKSPPVKRRRISAEVARKRMKKSGRNVRDSNERSESNDSREGSCEQSECPPQKTCVLNLVSHCLKSSIGKFVHITKGEHACQPCHEEIIKNCRLRGSDYSRWKEKWIEQTRSTPHTKLFIQDQLLPFWLSCNQCGQFRRLPFDAKTPTPEDIATFVCANLTATKGDVRCMSYSEACDIPEEECASEARDLLWIKSIVAPALLHNSPAVYYARNEYYYDEIGMSPAALEFNGEVDKRAKFMSPFNIPDEPTMAFCLRPDVMEYDEQQAFPEYSSESAPYLAVRNLIVALWNLNPFEYLTLDICLSHLICRGLARVWFSKELKRVFEYLCVKNVINYGILDLPSVPVITPRYYEKLEVVIVGAGISGLCAARQLRGMGAKVTVLEAKPKIGGRMHDDWSLGVAVGCGAQLITGITNNPIVLMCEQAGVPYRALADECPLLDAETGALVSPLDDRVVDEHFNCLLDAIGHWRNCSRTADGSLLDYLKQIHEIFIKKGKIAWTEAHERLLQFQIGNVEFSCGANSREVSARNWDQNETVAQFAGEHALLTEGSSEVLRQLADGTDVRCQAEVTNIDWSGKRIVVKTKNGRRFVADKVLLCLPLAVHQAQRIDFKPPLPDWKINSFKGLGAGLIEKIAVKFPRRFWEGLIKKGTSLDYFGHVPKSEKHRGLFNMFYDFSSRSTKYPSYVLMSYICGDSVNLVNEKKDIEVVNEFVDTLQELFPDEVIPEPSGSVVTHWGRDEHIGMSYSFVKVGSSGDHYDNLAKAIDSRLFFAGECTNRFFPQTMTGAYVSGLREAGKILNAFEGMLRLKCSAQNYPWGKIGADSEVAKLRLEAIEADKPYAELWMGVHPNGPSKIAETGDSLQEYISKHPESLGSHEQGTLQFLFKVLSVNKALSVQSHPTKEQAKELHAKDPNNYPDPNHKPEMAIALTDFQLLCGFRKPAEIHQNISSNPELKELLPAQELENLKEGKEQDSKKALKVLFTHMMNAPVDEVRKAITDMIKRLSNNASRTQLEDLLIRLDQAYPGGDVGVFAPLWLNYFTLKPGESTFLGPNEPHAYLFGDCIECMACSDNTIRAGLTPKYKDVATLCSNLTYRMGEAPYFRSQKIADGVVEYAPPVPEFAVQEITATSSIPAVGASSILIVVAGSAKIAGSEATTGFVYFTPANLGDLSVSETSADFKAFRAFTPRP</sequence>
<evidence type="ECO:0000313" key="25">
    <source>
        <dbReference type="EMBL" id="KAK0402708.1"/>
    </source>
</evidence>
<dbReference type="InterPro" id="IPR000225">
    <property type="entry name" value="Armadillo"/>
</dbReference>
<comment type="cofactor">
    <cofactor evidence="2">
        <name>Zn(2+)</name>
        <dbReference type="ChEBI" id="CHEBI:29105"/>
    </cofactor>
</comment>
<dbReference type="InterPro" id="IPR002652">
    <property type="entry name" value="Importin-a_IBB"/>
</dbReference>
<dbReference type="InterPro" id="IPR002937">
    <property type="entry name" value="Amino_oxidase"/>
</dbReference>
<evidence type="ECO:0000256" key="21">
    <source>
        <dbReference type="SAM" id="Phobius"/>
    </source>
</evidence>
<dbReference type="SUPFAM" id="SSF48371">
    <property type="entry name" value="ARM repeat"/>
    <property type="match status" value="1"/>
</dbReference>
<accession>A0AA39LMI8</accession>
<gene>
    <name evidence="25" type="ORF">QR680_016487</name>
</gene>
<keyword evidence="21" id="KW-0472">Membrane</keyword>
<dbReference type="InterPro" id="IPR011989">
    <property type="entry name" value="ARM-like"/>
</dbReference>
<dbReference type="FunFam" id="1.25.10.10:FF:000009">
    <property type="entry name" value="Importin subunit alpha"/>
    <property type="match status" value="1"/>
</dbReference>
<dbReference type="PROSITE" id="PS00965">
    <property type="entry name" value="PMI_I_1"/>
    <property type="match status" value="1"/>
</dbReference>
<evidence type="ECO:0000256" key="14">
    <source>
        <dbReference type="ARBA" id="ARBA00023235"/>
    </source>
</evidence>
<feature type="domain" description="SWIRM" evidence="22">
    <location>
        <begin position="1024"/>
        <end position="1122"/>
    </location>
</feature>
<dbReference type="PRINTS" id="PR00714">
    <property type="entry name" value="MAN6PISMRASE"/>
</dbReference>
<dbReference type="Pfam" id="PF20512">
    <property type="entry name" value="PMI_typeI_hel"/>
    <property type="match status" value="1"/>
</dbReference>
<feature type="repeat" description="ARM" evidence="17">
    <location>
        <begin position="343"/>
        <end position="385"/>
    </location>
</feature>
<dbReference type="Gene3D" id="1.25.10.10">
    <property type="entry name" value="Leucine-rich Repeat Variant"/>
    <property type="match status" value="1"/>
</dbReference>
<evidence type="ECO:0000256" key="3">
    <source>
        <dbReference type="ARBA" id="ARBA00004123"/>
    </source>
</evidence>
<dbReference type="PROSITE" id="PS50176">
    <property type="entry name" value="ARM_REPEAT"/>
    <property type="match status" value="4"/>
</dbReference>
<dbReference type="NCBIfam" id="TIGR00218">
    <property type="entry name" value="manA"/>
    <property type="match status" value="1"/>
</dbReference>
<dbReference type="InterPro" id="IPR046458">
    <property type="entry name" value="PMI_typeI_hel"/>
</dbReference>
<evidence type="ECO:0000256" key="6">
    <source>
        <dbReference type="ARBA" id="ARBA00010772"/>
    </source>
</evidence>
<evidence type="ECO:0000256" key="12">
    <source>
        <dbReference type="ARBA" id="ARBA00022833"/>
    </source>
</evidence>
<dbReference type="InterPro" id="IPR001250">
    <property type="entry name" value="Man6P_Isoase-1"/>
</dbReference>
<keyword evidence="10" id="KW-0677">Repeat</keyword>
<dbReference type="InterPro" id="IPR016024">
    <property type="entry name" value="ARM-type_fold"/>
</dbReference>
<dbReference type="SUPFAM" id="SSF46689">
    <property type="entry name" value="Homeodomain-like"/>
    <property type="match status" value="1"/>
</dbReference>
<comment type="caution">
    <text evidence="25">The sequence shown here is derived from an EMBL/GenBank/DDBJ whole genome shotgun (WGS) entry which is preliminary data.</text>
</comment>
<dbReference type="GO" id="GO:0005634">
    <property type="term" value="C:nucleus"/>
    <property type="evidence" value="ECO:0007669"/>
    <property type="project" value="UniProtKB-SubCell"/>
</dbReference>
<evidence type="ECO:0000259" key="23">
    <source>
        <dbReference type="PROSITE" id="PS51050"/>
    </source>
</evidence>
<dbReference type="PANTHER" id="PTHR23316">
    <property type="entry name" value="IMPORTIN ALPHA"/>
    <property type="match status" value="1"/>
</dbReference>
<dbReference type="EMBL" id="JAUCMV010000004">
    <property type="protein sequence ID" value="KAK0402708.1"/>
    <property type="molecule type" value="Genomic_DNA"/>
</dbReference>
<evidence type="ECO:0000256" key="2">
    <source>
        <dbReference type="ARBA" id="ARBA00001947"/>
    </source>
</evidence>
<dbReference type="GO" id="GO:0140682">
    <property type="term" value="F:FAD-dependent H3K4me/H3K4me3 demethylase activity"/>
    <property type="evidence" value="ECO:0007669"/>
    <property type="project" value="UniProtKB-ARBA"/>
</dbReference>
<dbReference type="SUPFAM" id="SSF51905">
    <property type="entry name" value="FAD/NAD(P)-binding domain"/>
    <property type="match status" value="1"/>
</dbReference>
<name>A0AA39LMI8_9BILA</name>
<dbReference type="GO" id="GO:0061608">
    <property type="term" value="F:nuclear import signal receptor activity"/>
    <property type="evidence" value="ECO:0007669"/>
    <property type="project" value="InterPro"/>
</dbReference>
<evidence type="ECO:0000256" key="13">
    <source>
        <dbReference type="ARBA" id="ARBA00022927"/>
    </source>
</evidence>
<dbReference type="InterPro" id="IPR009057">
    <property type="entry name" value="Homeodomain-like_sf"/>
</dbReference>
<evidence type="ECO:0000256" key="19">
    <source>
        <dbReference type="RuleBase" id="RU004248"/>
    </source>
</evidence>
<dbReference type="InterPro" id="IPR036388">
    <property type="entry name" value="WH-like_DNA-bd_sf"/>
</dbReference>
<dbReference type="SMART" id="SM00185">
    <property type="entry name" value="ARM"/>
    <property type="match status" value="8"/>
</dbReference>
<dbReference type="Pfam" id="PF01593">
    <property type="entry name" value="Amino_oxidase"/>
    <property type="match status" value="1"/>
</dbReference>
<dbReference type="Pfam" id="PF04433">
    <property type="entry name" value="SWIRM"/>
    <property type="match status" value="1"/>
</dbReference>
<dbReference type="Pfam" id="PF00514">
    <property type="entry name" value="Arm"/>
    <property type="match status" value="7"/>
</dbReference>
<dbReference type="GO" id="GO:0009298">
    <property type="term" value="P:GDP-mannose biosynthetic process"/>
    <property type="evidence" value="ECO:0007669"/>
    <property type="project" value="InterPro"/>
</dbReference>
<keyword evidence="9" id="KW-0479">Metal-binding</keyword>